<dbReference type="SMART" id="SM00254">
    <property type="entry name" value="ShKT"/>
    <property type="match status" value="2"/>
</dbReference>
<dbReference type="Proteomes" id="UP000582659">
    <property type="component" value="Unassembled WGS sequence"/>
</dbReference>
<organism evidence="6 8">
    <name type="scientific">Bursaphelenchus xylophilus</name>
    <name type="common">Pinewood nematode worm</name>
    <name type="synonym">Aphelenchoides xylophilus</name>
    <dbReference type="NCBI Taxonomy" id="6326"/>
    <lineage>
        <taxon>Eukaryota</taxon>
        <taxon>Metazoa</taxon>
        <taxon>Ecdysozoa</taxon>
        <taxon>Nematoda</taxon>
        <taxon>Chromadorea</taxon>
        <taxon>Rhabditida</taxon>
        <taxon>Tylenchina</taxon>
        <taxon>Tylenchomorpha</taxon>
        <taxon>Aphelenchoidea</taxon>
        <taxon>Aphelenchoididae</taxon>
        <taxon>Bursaphelenchus</taxon>
    </lineage>
</organism>
<evidence type="ECO:0000256" key="2">
    <source>
        <dbReference type="SAM" id="MobiDB-lite"/>
    </source>
</evidence>
<evidence type="ECO:0000259" key="4">
    <source>
        <dbReference type="PROSITE" id="PS51670"/>
    </source>
</evidence>
<evidence type="ECO:0000313" key="8">
    <source>
        <dbReference type="WBParaSite" id="BXY_1389600.1"/>
    </source>
</evidence>
<evidence type="ECO:0000256" key="1">
    <source>
        <dbReference type="PROSITE-ProRule" id="PRU01005"/>
    </source>
</evidence>
<name>A0A1I7SLG3_BURXY</name>
<evidence type="ECO:0000313" key="6">
    <source>
        <dbReference type="Proteomes" id="UP000095284"/>
    </source>
</evidence>
<evidence type="ECO:0000313" key="5">
    <source>
        <dbReference type="EMBL" id="CAD5234029.1"/>
    </source>
</evidence>
<keyword evidence="1" id="KW-1015">Disulfide bond</keyword>
<dbReference type="Pfam" id="PF01549">
    <property type="entry name" value="ShK"/>
    <property type="match status" value="2"/>
</dbReference>
<dbReference type="EMBL" id="CAJFCV020000006">
    <property type="protein sequence ID" value="CAG9129575.1"/>
    <property type="molecule type" value="Genomic_DNA"/>
</dbReference>
<keyword evidence="3" id="KW-0732">Signal</keyword>
<dbReference type="AlphaFoldDB" id="A0A1I7SLG3"/>
<sequence>MKVGEFITLLILCRCLPLVASDCEDLISDCKTDAKSCRTAAMKKNCPLSCGICVAGCNDRFANCKGWAKKGFCDVSQYPIYKADIFCHYSCGLCEKEDTDSEEEGEKKGPAKKKAPAKKEKKPAKKQPAATASDSGDDLSCDDATVEIPASAKGGLVVEKKRG</sequence>
<feature type="region of interest" description="Disordered" evidence="2">
    <location>
        <begin position="98"/>
        <end position="142"/>
    </location>
</feature>
<accession>A0A1I7SLG3</accession>
<feature type="domain" description="ShKT" evidence="4">
    <location>
        <begin position="23"/>
        <end position="53"/>
    </location>
</feature>
<dbReference type="PROSITE" id="PS51670">
    <property type="entry name" value="SHKT"/>
    <property type="match status" value="2"/>
</dbReference>
<dbReference type="Proteomes" id="UP000659654">
    <property type="component" value="Unassembled WGS sequence"/>
</dbReference>
<feature type="disulfide bond" evidence="1">
    <location>
        <begin position="37"/>
        <end position="50"/>
    </location>
</feature>
<feature type="compositionally biased region" description="Basic residues" evidence="2">
    <location>
        <begin position="110"/>
        <end position="125"/>
    </location>
</feature>
<dbReference type="PANTHER" id="PTHR21724">
    <property type="entry name" value="SHKT DOMAIN-CONTAINING PROTEIN"/>
    <property type="match status" value="1"/>
</dbReference>
<keyword evidence="7" id="KW-1185">Reference proteome</keyword>
<evidence type="ECO:0000256" key="3">
    <source>
        <dbReference type="SAM" id="SignalP"/>
    </source>
</evidence>
<protein>
    <submittedName>
        <fullName evidence="5">(pine wood nematode) hypothetical protein</fullName>
    </submittedName>
</protein>
<reference evidence="8" key="1">
    <citation type="submission" date="2016-11" db="UniProtKB">
        <authorList>
            <consortium name="WormBaseParasite"/>
        </authorList>
    </citation>
    <scope>IDENTIFICATION</scope>
</reference>
<feature type="signal peptide" evidence="3">
    <location>
        <begin position="1"/>
        <end position="21"/>
    </location>
</feature>
<comment type="caution">
    <text evidence="1">Lacks conserved residue(s) required for the propagation of feature annotation.</text>
</comment>
<dbReference type="Proteomes" id="UP000095284">
    <property type="component" value="Unplaced"/>
</dbReference>
<gene>
    <name evidence="5" type="ORF">BXYJ_LOCUS14120</name>
</gene>
<proteinExistence type="predicted"/>
<dbReference type="WBParaSite" id="BXY_1389600.1">
    <property type="protein sequence ID" value="BXY_1389600.1"/>
    <property type="gene ID" value="BXY_1389600"/>
</dbReference>
<reference evidence="5" key="2">
    <citation type="submission" date="2020-09" db="EMBL/GenBank/DDBJ databases">
        <authorList>
            <person name="Kikuchi T."/>
        </authorList>
    </citation>
    <scope>NUCLEOTIDE SEQUENCE</scope>
    <source>
        <strain evidence="5">Ka4C1</strain>
    </source>
</reference>
<dbReference type="InterPro" id="IPR003582">
    <property type="entry name" value="ShKT_dom"/>
</dbReference>
<dbReference type="Gene3D" id="1.10.10.1940">
    <property type="match status" value="1"/>
</dbReference>
<dbReference type="EMBL" id="CAJFDI010000006">
    <property type="protein sequence ID" value="CAD5234029.1"/>
    <property type="molecule type" value="Genomic_DNA"/>
</dbReference>
<dbReference type="PANTHER" id="PTHR21724:SF109">
    <property type="entry name" value="SHKT DOMAIN-CONTAINING PROTEIN"/>
    <property type="match status" value="1"/>
</dbReference>
<feature type="chain" id="PRO_5035399866" evidence="3">
    <location>
        <begin position="22"/>
        <end position="163"/>
    </location>
</feature>
<feature type="domain" description="ShKT" evidence="4">
    <location>
        <begin position="57"/>
        <end position="94"/>
    </location>
</feature>
<evidence type="ECO:0000313" key="7">
    <source>
        <dbReference type="Proteomes" id="UP000659654"/>
    </source>
</evidence>